<feature type="compositionally biased region" description="Basic and acidic residues" evidence="9">
    <location>
        <begin position="1162"/>
        <end position="1177"/>
    </location>
</feature>
<evidence type="ECO:0000256" key="7">
    <source>
        <dbReference type="PROSITE-ProRule" id="PRU00221"/>
    </source>
</evidence>
<feature type="repeat" description="WD" evidence="7">
    <location>
        <begin position="3051"/>
        <end position="3085"/>
    </location>
</feature>
<dbReference type="Proteomes" id="UP000243217">
    <property type="component" value="Unassembled WGS sequence"/>
</dbReference>
<dbReference type="Pfam" id="PF23409">
    <property type="entry name" value="Beta-prop_EML"/>
    <property type="match status" value="3"/>
</dbReference>
<comment type="similarity">
    <text evidence="2">Belongs to the TAF1 family.</text>
</comment>
<sequence length="3797" mass="421367">MESFQMEMPYTSAMTGFEEIPFEEVDYSTQSMPDNGRDILAHPSLSSSASPSLEIQPSFMKYYEEKKPIQDVSATLSQIVKQLELTEQPKSILKRRPESPRNMQDELDSLLNTSNAAHLGQSQSGRNNNRIGKPIIRYQSGMPVAAITKWEPPSQVPEVLYHKVEQIPWENNIVWENEDESNKKSTKEPDFVPEEDDTPHQHYSIPRATPMPNIAPNHSSIKREEYSTTSIIPTANANVPFDMTRPRNYRWEMPLAETIKRNTSLSPKMSKEAARIALDCALNPSLEDDTWLNSIAWDHCMDMPESEVILDENDTHLILTNPLVENVRATLRIPERKLGVHEKKQEQLNKQKREKNDRINDVMGNLTFGENTAEGRLASDELKRNKDTRIVKHVGHVHHSLPAIKLSLTKPELPKPKLREFHRPRGKFKINERLVLVHAKDAEKVTKASKNTELDVNDPALSQIKKTSDLNPTAGGKLILLEYIEQRPPMLSNPGMASRILHYWRPPESDTANDPSSKGKGKKKDRKLETPSVSLGQVVTLGPNDDTPFIGDVPAGKMVTSLNSRLFKIPIFEHQPRGSMLERSNEFDYFLLARSVSKKGGVKGGTTTYLMELPSLYVAGQVEPQMEVPAPNSRGANDFIRPYMSFHILRLFKKASDGERLKIEDIHRVFPNQSGTAIRKRMKEVATFERGGNDSGWWKKKPASELTSEDEIRANVSPESVCLYESQMSGHRRLMDMGLSKLFSPTGVQNAIEHLTKRLNYRQQLLKTKVLAPQGYEGRALDIQAKKLYEKDPVVASLKHDIHVARSIALQLELAPWTWTNNYVECHLQGKGSGMLQLGGDGDPSACGDGFSFIRAPQTRAKKKEGDEGAANDEAEVQKAVAAVTGTTADLRKLKMKEAGDVLMKLGMDEHDIKKLRRWDRIEMVRTLSTKASQRGEAGGLSKFARGARKSLNAQQQEYRKKCDARYSNQIEVLSSKQTEFDNIDDNESDEDSVIEELEDDIFGTDLSTAATRTGPVNMFRKDGDAFSRSKSALLNRDDAAELERLRRDVLEPSDVSTLRDKLIQSGIPGTANRPSLSYTNQSSTKASSAISSAIPSPSAPASRAISRAPSPRSSQNRGQQQSHRQALKRVTRTIEEDGTESVKIEFIVDPKRIGQFKANKQRNERKQKEEEREQMRKQRKRMQQLRAADDDTASVTSVHKLKEELKKTEMKQESTREYIEMLEKGEDVGAHTGSTKGAIKCTACGKVGHIRTNRNCVFYKDPSLSDSLLKSSKDDRPLKLTLKKSTIADLDPTNSTINLTDLREGARMHELEKKRKRRQDIEDTAAVYKRVYGSNKKPARSLVRLPIARLNGHLEHVLYHLVAMPESALFRLPVDGNVVRDYYNLIKRPMDLQRMGMKIKALEYDSMRSFIADLELMASNSRTYNGEPNLNLITRNAITILEKAKEALQTMNADGIHESLFPPLAILPLTMKYFVLLPALSTASIVYNFDPSASGGVRGSILVKHLEKGAEITADLDLTRVNWDALTNVDGNCTGSIATFKWHIHTKWTNSASSGFLSDCSLAKAGNHFDPTYACGPNSEHSTEDRCTPLIPKYKCTPETYAANPLSCESGDLSGKVGAMKAVDGKIQQKFVDINYPPPSDVTAQWNLMLHAVCGSNTPRFICATGRNGGIGMLKRGLSTQQRAFNSCLRSDVGGSDGGETGSGKGDERVKRLCGSDVWSGNVDSLYFRRFMDGVIEQPDNLNVALKVLKFVRAASGRDVVSWIEEVKGIETLGLAIAYSSYFPVQQCLYAAMCRIVSTLRKERRSRELEKLYAMLPLRLKQALPAGSELDLISPTKMRSRLNAINKEMKYIQSYRVEKCLLITNDVESEQHLTQGWIDVGNKAISFCQDDEALSVITVPLTNLKQIEFDKINSTCKCKFICPDSAHQAIWFELSHEKLAMGNVVGLTPIAATEDTSEGFTATLIDEIVPFDNLSIDDIEAYWRSFYEHGHGFALPKQEFTAICIDVACHLNQSPLQASCHAEALFDCLTLDSQHKLLDALEFLSTLVFISTAPLQDKIELVFDSWDMSEDGDNAQSIDTTHVPERSDKQTRRTDIDTVIEKLATGNNGDEFMAVKPWEGAIISPSKAPPIDASAPTVELTLDWIFGYSAQNAYARNNLRYLQSGEICYPAASVGVVMNTKEFTQRHNIAHTDDILSFTLHPSKTIIATGETGKTPKLIIWDASSIQVISTQRGYHSRGIVQLGFSCTGNSLVSLGADDDHSIGVYTTKDLWKSATLSWFSKGNKAAPLDVAWHPSDEHLFASVGVKYVEFWSCKSNPQITSVSKGIFGKKGTLQKMLCGVWMTHESKNMFIGGTQDGSLYIFNTPELQNVIAKAHSGAIQSLFLQDKVLVTGGHDGMIRTWLPDKNNTLTQALCFDLNKLLNYPTIIQSVALSSNMSTILLGTHMSDIFELNTKTGTVSTPIMRGHFSDELWGLSAHPTKQECATVGDDSFLCIWDLVKKTQLRRLKLECMARAVAYSPDGKYIAIGLGGHIPGNEKANKHPKSGAVLILYESDLSKITEKNDAKKWISDIKFSPCGKYLAAGSHDNSVVLYDVLKQYSKKHSFKKHSSYITRLDFSADSSYYQSTSGAYELLFCDVKTGKQVTSASALRDEQWGTWTCPLGWPVQGIWPKDSDGSDVNGVCRSLSGALLATGDDFGKVKIFRYPCAKKHAGFAVLNGHSSHVTNVVWSSKDEYLLSIGGGDRCLFVWKHDAQKIKSMKSGVASLLSPGKLPSHTQDDEDDELRVTEGDEFMAVKPWLGAIVPPSKLPVVDNSQPPSTTLKRSHVYGYQAQNASNNVRYLNNNRIVYHVAALGIVYDPVSNSQHFFEGHDDDIVCLALHPNGNYIATGQMGKIPTVHVWELSGSNCISLACLKGFHKRAVTAIAFSSDGSRLASVGNDDDHSIAIYKWKDGVLLTSGKGERNKVIGIAHYMENEWITFGDKHLTYWVEQGRNITGKKAHLGKLGTPQLLHCCCLIPDMNKNASLALRTLVGTNGGEIYCFENKTLTKVIPGHKGPVYAVCASVSKPEWVSGAKDGKIIIWDMNLSPIVSIDIIPPMTKLYNLSPESLKLIPTAFGIRSICFNNGNTRLLVGTYGSDIVQFDRTGVKANIMTQGHFQNELWGLAVHPDPGKHQFCTVGDDKTLRVWDSMHKMQLRLKAFDCIARSCAYSNAAPYWIAVGLGGRIEAGRKHPRYGTLIVVRDDESLEIVFEDKPSKEWLSEIKFSPNNTCLAVGSHDTGIYLYSINGNKITKMGVFRKHTSYITHFDFSHDSKYLQSNCGAYELLFSDPQSGKQITSARSLRDVIWETWTSTLGWPVQGIWPPCADGTDINSTHRSSSHTLLVTGDDFGKVKLFRYPCVAKQSVSLVYSGHSSHVTMVRWLHQDSFVISTGGLDRSIMQWAHMTGHEIIIKEDDQGKPLVTSTPRVSTVSAVNEDSTSEESIPMSRLNQDAPKFNFDAGDEFLAVKPWIGAICAPSNPPKENTREPDLKMRLEWVYGYQSDLAHNNIRYNSEGHIVYHAAAVGIIYDRITNTQKHHMGHTDDILSLSMSSSGRFVATGERGKKPSIRVWDAQSGELLCTLKGYHSRGVLSLAFALDEKTLASIGGDDDHSIGIWEDKGGAWSNGLLMASCKGDKSVNLFALSAPQPGFFVTGGAKHILFWSVQGKTVTSSKGQFGKLGVIQTLCCACNFKDNATLTGGDNGDLYVWTGNTVTKSVKAHDGALTALFATSKLDTVISGGKDGKVCVWNSSLQQTSAFS</sequence>
<proteinExistence type="inferred from homology"/>
<evidence type="ECO:0000256" key="1">
    <source>
        <dbReference type="ARBA" id="ARBA00006489"/>
    </source>
</evidence>
<dbReference type="Gene3D" id="2.60.40.200">
    <property type="entry name" value="Superoxide dismutase, copper/zinc binding domain"/>
    <property type="match status" value="1"/>
</dbReference>
<name>A0A1V9ZZT6_9STRA</name>
<dbReference type="GO" id="GO:0006801">
    <property type="term" value="P:superoxide metabolic process"/>
    <property type="evidence" value="ECO:0007669"/>
    <property type="project" value="InterPro"/>
</dbReference>
<dbReference type="GO" id="GO:0008017">
    <property type="term" value="F:microtubule binding"/>
    <property type="evidence" value="ECO:0007669"/>
    <property type="project" value="TreeGrafter"/>
</dbReference>
<feature type="compositionally biased region" description="Polar residues" evidence="9">
    <location>
        <begin position="1073"/>
        <end position="1086"/>
    </location>
</feature>
<evidence type="ECO:0000313" key="12">
    <source>
        <dbReference type="Proteomes" id="UP000243217"/>
    </source>
</evidence>
<evidence type="ECO:0000256" key="4">
    <source>
        <dbReference type="ARBA" id="ARBA00022737"/>
    </source>
</evidence>
<feature type="non-terminal residue" evidence="11">
    <location>
        <position position="3797"/>
    </location>
</feature>
<dbReference type="PANTHER" id="PTHR13720:SF33">
    <property type="entry name" value="HELP DOMAIN-CONTAINING PROTEIN"/>
    <property type="match status" value="1"/>
</dbReference>
<evidence type="ECO:0000256" key="5">
    <source>
        <dbReference type="ARBA" id="ARBA00023117"/>
    </source>
</evidence>
<accession>A0A1V9ZZT6</accession>
<dbReference type="InterPro" id="IPR018359">
    <property type="entry name" value="Bromodomain_CS"/>
</dbReference>
<dbReference type="InterPro" id="IPR015943">
    <property type="entry name" value="WD40/YVTN_repeat-like_dom_sf"/>
</dbReference>
<evidence type="ECO:0000256" key="3">
    <source>
        <dbReference type="ARBA" id="ARBA00022574"/>
    </source>
</evidence>
<feature type="region of interest" description="Disordered" evidence="9">
    <location>
        <begin position="28"/>
        <end position="52"/>
    </location>
</feature>
<feature type="region of interest" description="Disordered" evidence="9">
    <location>
        <begin position="1066"/>
        <end position="1135"/>
    </location>
</feature>
<dbReference type="PROSITE" id="PS50082">
    <property type="entry name" value="WD_REPEATS_2"/>
    <property type="match status" value="5"/>
</dbReference>
<dbReference type="Pfam" id="PF03451">
    <property type="entry name" value="HELP"/>
    <property type="match status" value="3"/>
</dbReference>
<evidence type="ECO:0000256" key="8">
    <source>
        <dbReference type="SAM" id="Coils"/>
    </source>
</evidence>
<dbReference type="InterPro" id="IPR001680">
    <property type="entry name" value="WD40_rpt"/>
</dbReference>
<dbReference type="SMART" id="SM00297">
    <property type="entry name" value="BROMO"/>
    <property type="match status" value="1"/>
</dbReference>
<dbReference type="InterPro" id="IPR022591">
    <property type="entry name" value="TAF1_HAT_dom"/>
</dbReference>
<dbReference type="FunFam" id="2.130.10.10:FF:000320">
    <property type="entry name" value="echinoderm microtubule-associated protein-like 6"/>
    <property type="match status" value="2"/>
</dbReference>
<comment type="caution">
    <text evidence="11">The sequence shown here is derived from an EMBL/GenBank/DDBJ whole genome shotgun (WGS) entry which is preliminary data.</text>
</comment>
<evidence type="ECO:0000256" key="2">
    <source>
        <dbReference type="ARBA" id="ARBA00009064"/>
    </source>
</evidence>
<dbReference type="Pfam" id="PF12157">
    <property type="entry name" value="DUF3591"/>
    <property type="match status" value="1"/>
</dbReference>
<dbReference type="InterPro" id="IPR055439">
    <property type="entry name" value="Beta-prop_EML_1st"/>
</dbReference>
<keyword evidence="4" id="KW-0677">Repeat</keyword>
<dbReference type="InterPro" id="IPR055442">
    <property type="entry name" value="Beta-prop_EML-like_2nd"/>
</dbReference>
<dbReference type="Gene3D" id="1.20.920.10">
    <property type="entry name" value="Bromodomain-like"/>
    <property type="match status" value="1"/>
</dbReference>
<dbReference type="PROSITE" id="PS00633">
    <property type="entry name" value="BROMODOMAIN_1"/>
    <property type="match status" value="1"/>
</dbReference>
<dbReference type="OrthoDB" id="47802at2759"/>
<dbReference type="InterPro" id="IPR036427">
    <property type="entry name" value="Bromodomain-like_sf"/>
</dbReference>
<keyword evidence="8" id="KW-0175">Coiled coil</keyword>
<feature type="compositionally biased region" description="Basic and acidic residues" evidence="9">
    <location>
        <begin position="180"/>
        <end position="190"/>
    </location>
</feature>
<dbReference type="InterPro" id="IPR036322">
    <property type="entry name" value="WD40_repeat_dom_sf"/>
</dbReference>
<feature type="compositionally biased region" description="Low complexity" evidence="9">
    <location>
        <begin position="1087"/>
        <end position="1115"/>
    </location>
</feature>
<dbReference type="PROSITE" id="PS50294">
    <property type="entry name" value="WD_REPEATS_REGION"/>
    <property type="match status" value="1"/>
</dbReference>
<dbReference type="SUPFAM" id="SSF50978">
    <property type="entry name" value="WD40 repeat-like"/>
    <property type="match status" value="4"/>
</dbReference>
<protein>
    <submittedName>
        <fullName evidence="11">Microtubule-associated protein</fullName>
    </submittedName>
</protein>
<evidence type="ECO:0000256" key="9">
    <source>
        <dbReference type="SAM" id="MobiDB-lite"/>
    </source>
</evidence>
<evidence type="ECO:0000259" key="10">
    <source>
        <dbReference type="PROSITE" id="PS50014"/>
    </source>
</evidence>
<feature type="region of interest" description="Disordered" evidence="9">
    <location>
        <begin position="1156"/>
        <end position="1197"/>
    </location>
</feature>
<feature type="region of interest" description="Disordered" evidence="9">
    <location>
        <begin position="175"/>
        <end position="214"/>
    </location>
</feature>
<evidence type="ECO:0000313" key="11">
    <source>
        <dbReference type="EMBL" id="OQS03517.1"/>
    </source>
</evidence>
<dbReference type="InterPro" id="IPR011047">
    <property type="entry name" value="Quinoprotein_ADH-like_sf"/>
</dbReference>
<dbReference type="InterPro" id="IPR036423">
    <property type="entry name" value="SOD-like_Cu/Zn_dom_sf"/>
</dbReference>
<dbReference type="InterPro" id="IPR005108">
    <property type="entry name" value="HELP"/>
</dbReference>
<feature type="domain" description="Bromo" evidence="10">
    <location>
        <begin position="1363"/>
        <end position="1433"/>
    </location>
</feature>
<dbReference type="Gene3D" id="2.130.10.10">
    <property type="entry name" value="YVTN repeat-like/Quinoprotein amine dehydrogenase"/>
    <property type="match status" value="5"/>
</dbReference>
<evidence type="ECO:0000256" key="6">
    <source>
        <dbReference type="PROSITE-ProRule" id="PRU00035"/>
    </source>
</evidence>
<dbReference type="SUPFAM" id="SSF47370">
    <property type="entry name" value="Bromodomain"/>
    <property type="match status" value="1"/>
</dbReference>
<feature type="compositionally biased region" description="Low complexity" evidence="9">
    <location>
        <begin position="41"/>
        <end position="52"/>
    </location>
</feature>
<dbReference type="InterPro" id="IPR001487">
    <property type="entry name" value="Bromodomain"/>
</dbReference>
<dbReference type="STRING" id="74557.A0A1V9ZZT6"/>
<dbReference type="EMBL" id="JNBS01000861">
    <property type="protein sequence ID" value="OQS03517.1"/>
    <property type="molecule type" value="Genomic_DNA"/>
</dbReference>
<dbReference type="PRINTS" id="PR00503">
    <property type="entry name" value="BROMODOMAIN"/>
</dbReference>
<dbReference type="Gene3D" id="1.10.238.10">
    <property type="entry name" value="EF-hand"/>
    <property type="match status" value="1"/>
</dbReference>
<feature type="repeat" description="WD" evidence="7">
    <location>
        <begin position="2570"/>
        <end position="2596"/>
    </location>
</feature>
<dbReference type="GO" id="GO:0046872">
    <property type="term" value="F:metal ion binding"/>
    <property type="evidence" value="ECO:0007669"/>
    <property type="project" value="InterPro"/>
</dbReference>
<dbReference type="InterPro" id="IPR050630">
    <property type="entry name" value="WD_repeat_EMAP"/>
</dbReference>
<dbReference type="PROSITE" id="PS50014">
    <property type="entry name" value="BROMODOMAIN_2"/>
    <property type="match status" value="1"/>
</dbReference>
<keyword evidence="5 6" id="KW-0103">Bromodomain</keyword>
<feature type="repeat" description="WD" evidence="7">
    <location>
        <begin position="2374"/>
        <end position="2403"/>
    </location>
</feature>
<feature type="repeat" description="WD" evidence="7">
    <location>
        <begin position="2718"/>
        <end position="2751"/>
    </location>
</feature>
<comment type="similarity">
    <text evidence="1">Belongs to the WD repeat EMAP family.</text>
</comment>
<feature type="coiled-coil region" evidence="8">
    <location>
        <begin position="338"/>
        <end position="365"/>
    </location>
</feature>
<feature type="repeat" description="WD" evidence="7">
    <location>
        <begin position="3755"/>
        <end position="3787"/>
    </location>
</feature>
<keyword evidence="12" id="KW-1185">Reference proteome</keyword>
<dbReference type="SUPFAM" id="SSF50998">
    <property type="entry name" value="Quinoprotein alcohol dehydrogenase-like"/>
    <property type="match status" value="1"/>
</dbReference>
<dbReference type="Pfam" id="PF00439">
    <property type="entry name" value="Bromodomain"/>
    <property type="match status" value="1"/>
</dbReference>
<feature type="region of interest" description="Disordered" evidence="9">
    <location>
        <begin position="506"/>
        <end position="533"/>
    </location>
</feature>
<dbReference type="SMART" id="SM00320">
    <property type="entry name" value="WD40"/>
    <property type="match status" value="23"/>
</dbReference>
<reference evidence="11 12" key="1">
    <citation type="journal article" date="2014" name="Genome Biol. Evol.">
        <title>The secreted proteins of Achlya hypogyna and Thraustotheca clavata identify the ancestral oomycete secretome and reveal gene acquisitions by horizontal gene transfer.</title>
        <authorList>
            <person name="Misner I."/>
            <person name="Blouin N."/>
            <person name="Leonard G."/>
            <person name="Richards T.A."/>
            <person name="Lane C.E."/>
        </authorList>
    </citation>
    <scope>NUCLEOTIDE SEQUENCE [LARGE SCALE GENOMIC DNA]</scope>
    <source>
        <strain evidence="11 12">ATCC 34112</strain>
    </source>
</reference>
<organism evidence="11 12">
    <name type="scientific">Thraustotheca clavata</name>
    <dbReference type="NCBI Taxonomy" id="74557"/>
    <lineage>
        <taxon>Eukaryota</taxon>
        <taxon>Sar</taxon>
        <taxon>Stramenopiles</taxon>
        <taxon>Oomycota</taxon>
        <taxon>Saprolegniomycetes</taxon>
        <taxon>Saprolegniales</taxon>
        <taxon>Achlyaceae</taxon>
        <taxon>Thraustotheca</taxon>
    </lineage>
</organism>
<gene>
    <name evidence="11" type="ORF">THRCLA_04172</name>
</gene>
<feature type="compositionally biased region" description="Polar residues" evidence="9">
    <location>
        <begin position="1116"/>
        <end position="1125"/>
    </location>
</feature>
<keyword evidence="3 7" id="KW-0853">WD repeat</keyword>
<dbReference type="Pfam" id="PF23414">
    <property type="entry name" value="Beta-prop_EML_2"/>
    <property type="match status" value="2"/>
</dbReference>
<dbReference type="PANTHER" id="PTHR13720">
    <property type="entry name" value="WD-40 REPEAT PROTEIN"/>
    <property type="match status" value="1"/>
</dbReference>